<dbReference type="PANTHER" id="PTHR45228">
    <property type="entry name" value="CYCLIC DI-GMP PHOSPHODIESTERASE TM_0186-RELATED"/>
    <property type="match status" value="1"/>
</dbReference>
<dbReference type="SUPFAM" id="SSF109604">
    <property type="entry name" value="HD-domain/PDEase-like"/>
    <property type="match status" value="1"/>
</dbReference>
<dbReference type="EMBL" id="JAAITB010000068">
    <property type="protein sequence ID" value="NSJ81102.1"/>
    <property type="molecule type" value="Genomic_DNA"/>
</dbReference>
<dbReference type="Gene3D" id="1.10.3210.10">
    <property type="entry name" value="Hypothetical protein af1432"/>
    <property type="match status" value="1"/>
</dbReference>
<feature type="domain" description="HD-GYP" evidence="1">
    <location>
        <begin position="1"/>
        <end position="169"/>
    </location>
</feature>
<sequence length="169" mass="19756">MSHIDKTSQLTRALLEYVDLGLTKQEIVTISDAARFHDVGKVCIPDHILYKPERLTKDEFRIIQNHTIFGYEMIMNSDLNPELKRYAAEIALHHHERIDGNGYPDHLKEIKNWVQIVSLADVYTALRAKRIYKPAYSKEEALEIIKKGLCGKFSREYLIAFENYMKKLF</sequence>
<proteinExistence type="predicted"/>
<dbReference type="CDD" id="cd00077">
    <property type="entry name" value="HDc"/>
    <property type="match status" value="1"/>
</dbReference>
<comment type="caution">
    <text evidence="2">The sequence shown here is derived from an EMBL/GenBank/DDBJ whole genome shotgun (WGS) entry which is preliminary data.</text>
</comment>
<dbReference type="RefSeq" id="WP_173726330.1">
    <property type="nucleotide sequence ID" value="NZ_JAAIQB010000013.1"/>
</dbReference>
<reference evidence="2 3" key="1">
    <citation type="journal article" date="2020" name="Cell Host Microbe">
        <title>Functional and Genomic Variation between Human-Derived Isolates of Lachnospiraceae Reveals Inter- and Intra-Species Diversity.</title>
        <authorList>
            <person name="Sorbara M.T."/>
            <person name="Littmann E.R."/>
            <person name="Fontana E."/>
            <person name="Moody T.U."/>
            <person name="Kohout C.E."/>
            <person name="Gjonbalaj M."/>
            <person name="Eaton V."/>
            <person name="Seok R."/>
            <person name="Leiner I.M."/>
            <person name="Pamer E.G."/>
        </authorList>
    </citation>
    <scope>NUCLEOTIDE SEQUENCE [LARGE SCALE GENOMIC DNA]</scope>
    <source>
        <strain evidence="2 3">MSK.14.57</strain>
    </source>
</reference>
<dbReference type="Proteomes" id="UP001644750">
    <property type="component" value="Unassembled WGS sequence"/>
</dbReference>
<organism evidence="2 3">
    <name type="scientific">Anaerostipes hadrus</name>
    <dbReference type="NCBI Taxonomy" id="649756"/>
    <lineage>
        <taxon>Bacteria</taxon>
        <taxon>Bacillati</taxon>
        <taxon>Bacillota</taxon>
        <taxon>Clostridia</taxon>
        <taxon>Lachnospirales</taxon>
        <taxon>Lachnospiraceae</taxon>
        <taxon>Anaerostipes</taxon>
    </lineage>
</organism>
<dbReference type="InterPro" id="IPR052020">
    <property type="entry name" value="Cyclic_di-GMP/3'3'-cGAMP_PDE"/>
</dbReference>
<protein>
    <submittedName>
        <fullName evidence="2">HD domain-containing protein</fullName>
    </submittedName>
</protein>
<gene>
    <name evidence="2" type="ORF">G5A72_16300</name>
</gene>
<evidence type="ECO:0000313" key="3">
    <source>
        <dbReference type="Proteomes" id="UP001644750"/>
    </source>
</evidence>
<dbReference type="InterPro" id="IPR003607">
    <property type="entry name" value="HD/PDEase_dom"/>
</dbReference>
<dbReference type="Pfam" id="PF13487">
    <property type="entry name" value="HD_5"/>
    <property type="match status" value="1"/>
</dbReference>
<name>A0ABX2I4L0_ANAHA</name>
<keyword evidence="3" id="KW-1185">Reference proteome</keyword>
<accession>A0ABX2I4L0</accession>
<evidence type="ECO:0000313" key="2">
    <source>
        <dbReference type="EMBL" id="NSJ81102.1"/>
    </source>
</evidence>
<dbReference type="InterPro" id="IPR037522">
    <property type="entry name" value="HD_GYP_dom"/>
</dbReference>
<evidence type="ECO:0000259" key="1">
    <source>
        <dbReference type="PROSITE" id="PS51832"/>
    </source>
</evidence>
<dbReference type="PROSITE" id="PS51832">
    <property type="entry name" value="HD_GYP"/>
    <property type="match status" value="1"/>
</dbReference>